<feature type="compositionally biased region" description="Low complexity" evidence="1">
    <location>
        <begin position="1"/>
        <end position="13"/>
    </location>
</feature>
<feature type="region of interest" description="Disordered" evidence="1">
    <location>
        <begin position="1"/>
        <end position="35"/>
    </location>
</feature>
<feature type="compositionally biased region" description="Polar residues" evidence="1">
    <location>
        <begin position="230"/>
        <end position="239"/>
    </location>
</feature>
<feature type="compositionally biased region" description="Polar residues" evidence="1">
    <location>
        <begin position="52"/>
        <end position="61"/>
    </location>
</feature>
<evidence type="ECO:0000313" key="3">
    <source>
        <dbReference type="Proteomes" id="UP000591131"/>
    </source>
</evidence>
<organism evidence="2 3">
    <name type="scientific">Perkinsus chesapeaki</name>
    <name type="common">Clam parasite</name>
    <name type="synonym">Perkinsus andrewsi</name>
    <dbReference type="NCBI Taxonomy" id="330153"/>
    <lineage>
        <taxon>Eukaryota</taxon>
        <taxon>Sar</taxon>
        <taxon>Alveolata</taxon>
        <taxon>Perkinsozoa</taxon>
        <taxon>Perkinsea</taxon>
        <taxon>Perkinsida</taxon>
        <taxon>Perkinsidae</taxon>
        <taxon>Perkinsus</taxon>
    </lineage>
</organism>
<feature type="region of interest" description="Disordered" evidence="1">
    <location>
        <begin position="214"/>
        <end position="242"/>
    </location>
</feature>
<feature type="compositionally biased region" description="Basic and acidic residues" evidence="1">
    <location>
        <begin position="85"/>
        <end position="95"/>
    </location>
</feature>
<evidence type="ECO:0000313" key="2">
    <source>
        <dbReference type="EMBL" id="KAF4669251.1"/>
    </source>
</evidence>
<protein>
    <submittedName>
        <fullName evidence="2">Uncharacterized protein</fullName>
    </submittedName>
</protein>
<evidence type="ECO:0000256" key="1">
    <source>
        <dbReference type="SAM" id="MobiDB-lite"/>
    </source>
</evidence>
<proteinExistence type="predicted"/>
<dbReference type="Proteomes" id="UP000591131">
    <property type="component" value="Unassembled WGS sequence"/>
</dbReference>
<name>A0A7J6ME38_PERCH</name>
<gene>
    <name evidence="2" type="ORF">FOL47_002640</name>
</gene>
<comment type="caution">
    <text evidence="2">The sequence shown here is derived from an EMBL/GenBank/DDBJ whole genome shotgun (WGS) entry which is preliminary data.</text>
</comment>
<sequence length="319" mass="33632">MSSSPSHPSVSHHGTSKTESSPRAAAAGGGGATKPSNAVIAAATELLSSSSAFDSVTTSGGSAAMKGLNSWPEAIEPPIGYEHISSSKEDDDRSEAGSNKRKKIRLGNDGRAKLRRKISSIIRESRDVRKARQEVGLIRSATVGQLVGMADRLGLSDYVDEVIEEQEQFRLNKPKASKRPRSTPQWYDHSTGSMSSSGFSTSVGSSLSSVGVTSSIGSSTTGSGAGHLPSTRTGQQLQLGNKGRSLLRQRISALTRGNAELKKVCREISVIRSATVQQLIAMADAVGLNDYVDLLADDYNTSKKAANRNSVERQASDAA</sequence>
<dbReference type="EMBL" id="JAAPAO010000174">
    <property type="protein sequence ID" value="KAF4669251.1"/>
    <property type="molecule type" value="Genomic_DNA"/>
</dbReference>
<feature type="region of interest" description="Disordered" evidence="1">
    <location>
        <begin position="51"/>
        <end position="108"/>
    </location>
</feature>
<feature type="compositionally biased region" description="Low complexity" evidence="1">
    <location>
        <begin position="190"/>
        <end position="200"/>
    </location>
</feature>
<feature type="compositionally biased region" description="Basic residues" evidence="1">
    <location>
        <begin position="172"/>
        <end position="181"/>
    </location>
</feature>
<reference evidence="2 3" key="1">
    <citation type="submission" date="2020-04" db="EMBL/GenBank/DDBJ databases">
        <title>Perkinsus chesapeaki whole genome sequence.</title>
        <authorList>
            <person name="Bogema D.R."/>
        </authorList>
    </citation>
    <scope>NUCLEOTIDE SEQUENCE [LARGE SCALE GENOMIC DNA]</scope>
    <source>
        <strain evidence="2">ATCC PRA-425</strain>
    </source>
</reference>
<dbReference type="OrthoDB" id="428826at2759"/>
<dbReference type="AlphaFoldDB" id="A0A7J6ME38"/>
<feature type="region of interest" description="Disordered" evidence="1">
    <location>
        <begin position="170"/>
        <end position="200"/>
    </location>
</feature>
<accession>A0A7J6ME38</accession>
<keyword evidence="3" id="KW-1185">Reference proteome</keyword>